<comment type="subcellular location">
    <subcellularLocation>
        <location evidence="1 7">Cell membrane</location>
        <topology evidence="1 7">Multi-pass membrane protein</topology>
    </subcellularLocation>
</comment>
<evidence type="ECO:0000256" key="2">
    <source>
        <dbReference type="ARBA" id="ARBA00022448"/>
    </source>
</evidence>
<dbReference type="Pfam" id="PF00528">
    <property type="entry name" value="BPD_transp_1"/>
    <property type="match status" value="1"/>
</dbReference>
<comment type="similarity">
    <text evidence="7">Belongs to the binding-protein-dependent transport system permease family.</text>
</comment>
<dbReference type="NCBIfam" id="TIGR01726">
    <property type="entry name" value="HEQRo_perm_3TM"/>
    <property type="match status" value="1"/>
</dbReference>
<feature type="transmembrane region" description="Helical" evidence="7">
    <location>
        <begin position="53"/>
        <end position="74"/>
    </location>
</feature>
<sequence>MSDVLSFMPALLAGLVLTVVLVVASAIIGTIVGLVLGVAATSPLRVARWISNIYTNVIRGIPPLIILFFMYFALPLVLPALTLSAITTGIIGLSIYAAAYIAEIFRGSILAIPQGQSEAADVLAMGYFTKMRHVILPQALKIAMPSAIGFLISLVKASSLASVIGVTELTSEGHIVSTINNEPLTVFLIVAALYFVISYPLALLGRHFERRLA</sequence>
<name>A0ABP7G4R6_9MICO</name>
<feature type="transmembrane region" description="Helical" evidence="7">
    <location>
        <begin position="184"/>
        <end position="204"/>
    </location>
</feature>
<dbReference type="Proteomes" id="UP001500540">
    <property type="component" value="Unassembled WGS sequence"/>
</dbReference>
<dbReference type="PROSITE" id="PS50928">
    <property type="entry name" value="ABC_TM1"/>
    <property type="match status" value="1"/>
</dbReference>
<feature type="transmembrane region" description="Helical" evidence="7">
    <location>
        <begin position="80"/>
        <end position="102"/>
    </location>
</feature>
<gene>
    <name evidence="9" type="ORF">GCM10022240_04450</name>
</gene>
<dbReference type="SUPFAM" id="SSF161098">
    <property type="entry name" value="MetI-like"/>
    <property type="match status" value="1"/>
</dbReference>
<dbReference type="PANTHER" id="PTHR30614">
    <property type="entry name" value="MEMBRANE COMPONENT OF AMINO ACID ABC TRANSPORTER"/>
    <property type="match status" value="1"/>
</dbReference>
<keyword evidence="6 7" id="KW-0472">Membrane</keyword>
<organism evidence="9 10">
    <name type="scientific">Microbacterium kribbense</name>
    <dbReference type="NCBI Taxonomy" id="433645"/>
    <lineage>
        <taxon>Bacteria</taxon>
        <taxon>Bacillati</taxon>
        <taxon>Actinomycetota</taxon>
        <taxon>Actinomycetes</taxon>
        <taxon>Micrococcales</taxon>
        <taxon>Microbacteriaceae</taxon>
        <taxon>Microbacterium</taxon>
    </lineage>
</organism>
<keyword evidence="10" id="KW-1185">Reference proteome</keyword>
<protein>
    <submittedName>
        <fullName evidence="9">Amino acid ABC transporter permease</fullName>
    </submittedName>
</protein>
<evidence type="ECO:0000256" key="7">
    <source>
        <dbReference type="RuleBase" id="RU363032"/>
    </source>
</evidence>
<evidence type="ECO:0000256" key="4">
    <source>
        <dbReference type="ARBA" id="ARBA00022692"/>
    </source>
</evidence>
<dbReference type="InterPro" id="IPR035906">
    <property type="entry name" value="MetI-like_sf"/>
</dbReference>
<dbReference type="CDD" id="cd06261">
    <property type="entry name" value="TM_PBP2"/>
    <property type="match status" value="1"/>
</dbReference>
<reference evidence="10" key="1">
    <citation type="journal article" date="2019" name="Int. J. Syst. Evol. Microbiol.">
        <title>The Global Catalogue of Microorganisms (GCM) 10K type strain sequencing project: providing services to taxonomists for standard genome sequencing and annotation.</title>
        <authorList>
            <consortium name="The Broad Institute Genomics Platform"/>
            <consortium name="The Broad Institute Genome Sequencing Center for Infectious Disease"/>
            <person name="Wu L."/>
            <person name="Ma J."/>
        </authorList>
    </citation>
    <scope>NUCLEOTIDE SEQUENCE [LARGE SCALE GENOMIC DNA]</scope>
    <source>
        <strain evidence="10">JCM 16950</strain>
    </source>
</reference>
<keyword evidence="3" id="KW-1003">Cell membrane</keyword>
<evidence type="ECO:0000256" key="5">
    <source>
        <dbReference type="ARBA" id="ARBA00022989"/>
    </source>
</evidence>
<evidence type="ECO:0000256" key="1">
    <source>
        <dbReference type="ARBA" id="ARBA00004651"/>
    </source>
</evidence>
<proteinExistence type="inferred from homology"/>
<evidence type="ECO:0000313" key="9">
    <source>
        <dbReference type="EMBL" id="GAA3754519.1"/>
    </source>
</evidence>
<feature type="domain" description="ABC transmembrane type-1" evidence="8">
    <location>
        <begin position="15"/>
        <end position="205"/>
    </location>
</feature>
<comment type="caution">
    <text evidence="9">The sequence shown here is derived from an EMBL/GenBank/DDBJ whole genome shotgun (WGS) entry which is preliminary data.</text>
</comment>
<keyword evidence="4 7" id="KW-0812">Transmembrane</keyword>
<dbReference type="RefSeq" id="WP_344780065.1">
    <property type="nucleotide sequence ID" value="NZ_BAABAF010000001.1"/>
</dbReference>
<evidence type="ECO:0000256" key="6">
    <source>
        <dbReference type="ARBA" id="ARBA00023136"/>
    </source>
</evidence>
<keyword evidence="2 7" id="KW-0813">Transport</keyword>
<dbReference type="InterPro" id="IPR043429">
    <property type="entry name" value="ArtM/GltK/GlnP/TcyL/YhdX-like"/>
</dbReference>
<dbReference type="InterPro" id="IPR010065">
    <property type="entry name" value="AA_ABC_transptr_permease_3TM"/>
</dbReference>
<keyword evidence="5 7" id="KW-1133">Transmembrane helix</keyword>
<dbReference type="Gene3D" id="1.10.3720.10">
    <property type="entry name" value="MetI-like"/>
    <property type="match status" value="1"/>
</dbReference>
<dbReference type="EMBL" id="BAABAF010000001">
    <property type="protein sequence ID" value="GAA3754519.1"/>
    <property type="molecule type" value="Genomic_DNA"/>
</dbReference>
<evidence type="ECO:0000313" key="10">
    <source>
        <dbReference type="Proteomes" id="UP001500540"/>
    </source>
</evidence>
<feature type="transmembrane region" description="Helical" evidence="7">
    <location>
        <begin position="142"/>
        <end position="164"/>
    </location>
</feature>
<evidence type="ECO:0000259" key="8">
    <source>
        <dbReference type="PROSITE" id="PS50928"/>
    </source>
</evidence>
<accession>A0ABP7G4R6</accession>
<evidence type="ECO:0000256" key="3">
    <source>
        <dbReference type="ARBA" id="ARBA00022475"/>
    </source>
</evidence>
<dbReference type="InterPro" id="IPR000515">
    <property type="entry name" value="MetI-like"/>
</dbReference>
<feature type="transmembrane region" description="Helical" evidence="7">
    <location>
        <begin position="12"/>
        <end position="41"/>
    </location>
</feature>
<dbReference type="PANTHER" id="PTHR30614:SF34">
    <property type="entry name" value="BLR6398 PROTEIN"/>
    <property type="match status" value="1"/>
</dbReference>